<organism evidence="4 5">
    <name type="scientific">Dyadobacter subterraneus</name>
    <dbReference type="NCBI Taxonomy" id="2773304"/>
    <lineage>
        <taxon>Bacteria</taxon>
        <taxon>Pseudomonadati</taxon>
        <taxon>Bacteroidota</taxon>
        <taxon>Cytophagia</taxon>
        <taxon>Cytophagales</taxon>
        <taxon>Spirosomataceae</taxon>
        <taxon>Dyadobacter</taxon>
    </lineage>
</organism>
<dbReference type="InterPro" id="IPR000683">
    <property type="entry name" value="Gfo/Idh/MocA-like_OxRdtase_N"/>
</dbReference>
<dbReference type="PANTHER" id="PTHR43818">
    <property type="entry name" value="BCDNA.GH03377"/>
    <property type="match status" value="1"/>
</dbReference>
<dbReference type="InterPro" id="IPR036291">
    <property type="entry name" value="NAD(P)-bd_dom_sf"/>
</dbReference>
<evidence type="ECO:0000259" key="2">
    <source>
        <dbReference type="Pfam" id="PF01408"/>
    </source>
</evidence>
<dbReference type="Proteomes" id="UP000634134">
    <property type="component" value="Unassembled WGS sequence"/>
</dbReference>
<dbReference type="EMBL" id="JACYGY010000001">
    <property type="protein sequence ID" value="MBE9462767.1"/>
    <property type="molecule type" value="Genomic_DNA"/>
</dbReference>
<sequence>MDQIKWGIIGCGNVTEVKSGPAFNKVLNSQLVAVMRRDAEKAEDYAKRHNVPKWYSNVDDLINDPEVNAIYIATPPNVHEEYAERAMRAGKPVYVEKPMAMNAEECDRMNAVSEETGIPLFVAYYRRSLPYFVKLKELIYSNIIGDIRYVNICLQWQPYDEEVGELRKPRWRVQPEISGGGHFHDLASHQFDYLEYVLGPIKQASGIARNQAGLYEADDITVANFEFESGILGTGTWCYTVNKEQREDSAQIVGSKGRIKFSFFEKFDIIVETQSGTETFTIPYPAHVQQPLIELIVAELRGEGKSPSNGVTGGRANLVMDWITKGQKQVLPSPKIFK</sequence>
<reference evidence="5" key="1">
    <citation type="submission" date="2023-07" db="EMBL/GenBank/DDBJ databases">
        <title>Dyadobacter sp. nov 'subterranea' isolated from contaminted grondwater.</title>
        <authorList>
            <person name="Szabo I."/>
            <person name="Al-Omari J."/>
            <person name="Szerdahelyi S.G."/>
            <person name="Rado J."/>
        </authorList>
    </citation>
    <scope>NUCLEOTIDE SEQUENCE [LARGE SCALE GENOMIC DNA]</scope>
    <source>
        <strain evidence="5">UP-52</strain>
    </source>
</reference>
<name>A0ABR9WBE0_9BACT</name>
<evidence type="ECO:0000313" key="5">
    <source>
        <dbReference type="Proteomes" id="UP000634134"/>
    </source>
</evidence>
<dbReference type="PANTHER" id="PTHR43818:SF11">
    <property type="entry name" value="BCDNA.GH03377"/>
    <property type="match status" value="1"/>
</dbReference>
<proteinExistence type="predicted"/>
<dbReference type="SUPFAM" id="SSF51735">
    <property type="entry name" value="NAD(P)-binding Rossmann-fold domains"/>
    <property type="match status" value="1"/>
</dbReference>
<evidence type="ECO:0000313" key="4">
    <source>
        <dbReference type="EMBL" id="MBE9462767.1"/>
    </source>
</evidence>
<keyword evidence="1" id="KW-0560">Oxidoreductase</keyword>
<dbReference type="Gene3D" id="3.40.50.720">
    <property type="entry name" value="NAD(P)-binding Rossmann-like Domain"/>
    <property type="match status" value="1"/>
</dbReference>
<dbReference type="Pfam" id="PF22725">
    <property type="entry name" value="GFO_IDH_MocA_C3"/>
    <property type="match status" value="1"/>
</dbReference>
<evidence type="ECO:0000256" key="1">
    <source>
        <dbReference type="ARBA" id="ARBA00023002"/>
    </source>
</evidence>
<dbReference type="Gene3D" id="3.30.360.10">
    <property type="entry name" value="Dihydrodipicolinate Reductase, domain 2"/>
    <property type="match status" value="1"/>
</dbReference>
<dbReference type="RefSeq" id="WP_194120953.1">
    <property type="nucleotide sequence ID" value="NZ_JACYGY010000001.1"/>
</dbReference>
<feature type="domain" description="Gfo/Idh/MocA-like oxidoreductase N-terminal" evidence="2">
    <location>
        <begin position="4"/>
        <end position="124"/>
    </location>
</feature>
<accession>A0ABR9WBE0</accession>
<keyword evidence="5" id="KW-1185">Reference proteome</keyword>
<comment type="caution">
    <text evidence="4">The sequence shown here is derived from an EMBL/GenBank/DDBJ whole genome shotgun (WGS) entry which is preliminary data.</text>
</comment>
<dbReference type="SUPFAM" id="SSF55347">
    <property type="entry name" value="Glyceraldehyde-3-phosphate dehydrogenase-like, C-terminal domain"/>
    <property type="match status" value="1"/>
</dbReference>
<gene>
    <name evidence="4" type="ORF">IEE83_12835</name>
</gene>
<protein>
    <submittedName>
        <fullName evidence="4">Gfo/Idh/MocA family oxidoreductase</fullName>
    </submittedName>
</protein>
<feature type="domain" description="GFO/IDH/MocA-like oxidoreductase" evidence="3">
    <location>
        <begin position="132"/>
        <end position="259"/>
    </location>
</feature>
<dbReference type="InterPro" id="IPR055170">
    <property type="entry name" value="GFO_IDH_MocA-like_dom"/>
</dbReference>
<dbReference type="InterPro" id="IPR050463">
    <property type="entry name" value="Gfo/Idh/MocA_oxidrdct_glycsds"/>
</dbReference>
<evidence type="ECO:0000259" key="3">
    <source>
        <dbReference type="Pfam" id="PF22725"/>
    </source>
</evidence>
<dbReference type="Pfam" id="PF01408">
    <property type="entry name" value="GFO_IDH_MocA"/>
    <property type="match status" value="1"/>
</dbReference>